<dbReference type="AlphaFoldDB" id="A0A940DI80"/>
<feature type="transmembrane region" description="Helical" evidence="1">
    <location>
        <begin position="99"/>
        <end position="117"/>
    </location>
</feature>
<feature type="transmembrane region" description="Helical" evidence="1">
    <location>
        <begin position="190"/>
        <end position="212"/>
    </location>
</feature>
<dbReference type="EMBL" id="JADINF010000171">
    <property type="protein sequence ID" value="MBO8424697.1"/>
    <property type="molecule type" value="Genomic_DNA"/>
</dbReference>
<feature type="transmembrane region" description="Helical" evidence="1">
    <location>
        <begin position="129"/>
        <end position="147"/>
    </location>
</feature>
<name>A0A940DI80_9FIRM</name>
<reference evidence="2" key="1">
    <citation type="submission" date="2020-10" db="EMBL/GenBank/DDBJ databases">
        <authorList>
            <person name="Gilroy R."/>
        </authorList>
    </citation>
    <scope>NUCLEOTIDE SEQUENCE</scope>
    <source>
        <strain evidence="2">517</strain>
    </source>
</reference>
<organism evidence="2 3">
    <name type="scientific">Candidatus Stercoripulliclostridium pullicola</name>
    <dbReference type="NCBI Taxonomy" id="2840953"/>
    <lineage>
        <taxon>Bacteria</taxon>
        <taxon>Bacillati</taxon>
        <taxon>Bacillota</taxon>
        <taxon>Clostridia</taxon>
        <taxon>Eubacteriales</taxon>
        <taxon>Candidatus Stercoripulliclostridium</taxon>
    </lineage>
</organism>
<evidence type="ECO:0008006" key="4">
    <source>
        <dbReference type="Google" id="ProtNLM"/>
    </source>
</evidence>
<protein>
    <recommendedName>
        <fullName evidence="4">Membrane protein YkvI</fullName>
    </recommendedName>
</protein>
<comment type="caution">
    <text evidence="2">The sequence shown here is derived from an EMBL/GenBank/DDBJ whole genome shotgun (WGS) entry which is preliminary data.</text>
</comment>
<feature type="transmembrane region" description="Helical" evidence="1">
    <location>
        <begin position="74"/>
        <end position="93"/>
    </location>
</feature>
<feature type="transmembrane region" description="Helical" evidence="1">
    <location>
        <begin position="232"/>
        <end position="252"/>
    </location>
</feature>
<evidence type="ECO:0000313" key="3">
    <source>
        <dbReference type="Proteomes" id="UP000727857"/>
    </source>
</evidence>
<accession>A0A940DI80</accession>
<proteinExistence type="predicted"/>
<reference evidence="2" key="2">
    <citation type="journal article" date="2021" name="PeerJ">
        <title>Extensive microbial diversity within the chicken gut microbiome revealed by metagenomics and culture.</title>
        <authorList>
            <person name="Gilroy R."/>
            <person name="Ravi A."/>
            <person name="Getino M."/>
            <person name="Pursley I."/>
            <person name="Horton D.L."/>
            <person name="Alikhan N.F."/>
            <person name="Baker D."/>
            <person name="Gharbi K."/>
            <person name="Hall N."/>
            <person name="Watson M."/>
            <person name="Adriaenssens E.M."/>
            <person name="Foster-Nyarko E."/>
            <person name="Jarju S."/>
            <person name="Secka A."/>
            <person name="Antonio M."/>
            <person name="Oren A."/>
            <person name="Chaudhuri R.R."/>
            <person name="La Ragione R."/>
            <person name="Hildebrand F."/>
            <person name="Pallen M.J."/>
        </authorList>
    </citation>
    <scope>NUCLEOTIDE SEQUENCE</scope>
    <source>
        <strain evidence="2">517</strain>
    </source>
</reference>
<dbReference type="PANTHER" id="PTHR37814">
    <property type="entry name" value="CONSERVED MEMBRANE PROTEIN"/>
    <property type="match status" value="1"/>
</dbReference>
<dbReference type="PANTHER" id="PTHR37814:SF1">
    <property type="entry name" value="MEMBRANE PROTEIN"/>
    <property type="match status" value="1"/>
</dbReference>
<evidence type="ECO:0000256" key="1">
    <source>
        <dbReference type="SAM" id="Phobius"/>
    </source>
</evidence>
<feature type="transmembrane region" description="Helical" evidence="1">
    <location>
        <begin position="33"/>
        <end position="53"/>
    </location>
</feature>
<keyword evidence="1" id="KW-1133">Transmembrane helix</keyword>
<feature type="transmembrane region" description="Helical" evidence="1">
    <location>
        <begin position="159"/>
        <end position="178"/>
    </location>
</feature>
<sequence>MLGYFVTAFTFIGTLIGAGFASGKEIALFFGDAGVPSVLLAGIACGSIAYPFMRIGALTGGNIAKGVFRSHPEYAELVLRFVNFLVLATVLAAAEYLAYELFGFHGGAVVTGIAALIANSSGMRGIKAVNAVLVPVIIALVILIIALKGFSPVTGRVRVLSPLLYSAMNALSAGLVTAKISGSLTRKGALCVSAIIAVSVSALLLMVRSAIVGNADADMPLYSVAANNGLRIAGAIVIYSAIFTTAAGTLGLAAKENSAFSPIITVSFAFLVSSVGFGNLVKYTYPFIGAVGIGFAALASFMLARKKIRQCPCNNTSILVQYERRN</sequence>
<feature type="transmembrane region" description="Helical" evidence="1">
    <location>
        <begin position="259"/>
        <end position="277"/>
    </location>
</feature>
<dbReference type="Proteomes" id="UP000727857">
    <property type="component" value="Unassembled WGS sequence"/>
</dbReference>
<feature type="transmembrane region" description="Helical" evidence="1">
    <location>
        <begin position="283"/>
        <end position="304"/>
    </location>
</feature>
<keyword evidence="1" id="KW-0472">Membrane</keyword>
<gene>
    <name evidence="2" type="ORF">IAB16_06730</name>
</gene>
<evidence type="ECO:0000313" key="2">
    <source>
        <dbReference type="EMBL" id="MBO8424697.1"/>
    </source>
</evidence>
<keyword evidence="1" id="KW-0812">Transmembrane</keyword>
<dbReference type="InterPro" id="IPR038728">
    <property type="entry name" value="YkvI-like"/>
</dbReference>